<gene>
    <name evidence="1" type="ORF">HNQ80_000855</name>
</gene>
<reference evidence="1 2" key="1">
    <citation type="submission" date="2020-08" db="EMBL/GenBank/DDBJ databases">
        <title>Genomic Encyclopedia of Type Strains, Phase IV (KMG-IV): sequencing the most valuable type-strain genomes for metagenomic binning, comparative biology and taxonomic classification.</title>
        <authorList>
            <person name="Goeker M."/>
        </authorList>
    </citation>
    <scope>NUCLEOTIDE SEQUENCE [LARGE SCALE GENOMIC DNA]</scope>
    <source>
        <strain evidence="1 2">DSM 103526</strain>
    </source>
</reference>
<name>A0A841KRT0_9FIRM</name>
<accession>A0A841KRT0</accession>
<evidence type="ECO:0000313" key="1">
    <source>
        <dbReference type="EMBL" id="MBB6214770.1"/>
    </source>
</evidence>
<organism evidence="1 2">
    <name type="scientific">Anaerosolibacter carboniphilus</name>
    <dbReference type="NCBI Taxonomy" id="1417629"/>
    <lineage>
        <taxon>Bacteria</taxon>
        <taxon>Bacillati</taxon>
        <taxon>Bacillota</taxon>
        <taxon>Clostridia</taxon>
        <taxon>Peptostreptococcales</taxon>
        <taxon>Thermotaleaceae</taxon>
        <taxon>Anaerosolibacter</taxon>
    </lineage>
</organism>
<comment type="caution">
    <text evidence="1">The sequence shown here is derived from an EMBL/GenBank/DDBJ whole genome shotgun (WGS) entry which is preliminary data.</text>
</comment>
<dbReference type="AlphaFoldDB" id="A0A841KRT0"/>
<dbReference type="EMBL" id="JACHEN010000004">
    <property type="protein sequence ID" value="MBB6214770.1"/>
    <property type="molecule type" value="Genomic_DNA"/>
</dbReference>
<sequence length="46" mass="5602">MVNKIISFQNVVTLRIVEADHPGMIECYRRNISYRELKEEDEDRKY</sequence>
<dbReference type="RefSeq" id="WP_184308464.1">
    <property type="nucleotide sequence ID" value="NZ_JACHEN010000004.1"/>
</dbReference>
<evidence type="ECO:0000313" key="2">
    <source>
        <dbReference type="Proteomes" id="UP000579281"/>
    </source>
</evidence>
<proteinExistence type="predicted"/>
<dbReference type="Proteomes" id="UP000579281">
    <property type="component" value="Unassembled WGS sequence"/>
</dbReference>
<protein>
    <submittedName>
        <fullName evidence="1">Uncharacterized protein</fullName>
    </submittedName>
</protein>
<keyword evidence="2" id="KW-1185">Reference proteome</keyword>